<dbReference type="EMBL" id="SSOB01000022">
    <property type="protein sequence ID" value="THF76869.1"/>
    <property type="molecule type" value="Genomic_DNA"/>
</dbReference>
<dbReference type="RefSeq" id="WP_136371116.1">
    <property type="nucleotide sequence ID" value="NZ_SSOB01000022.1"/>
</dbReference>
<dbReference type="OrthoDB" id="3697173at2"/>
<organism evidence="2 3">
    <name type="scientific">Cohnella fermenti</name>
    <dbReference type="NCBI Taxonomy" id="2565925"/>
    <lineage>
        <taxon>Bacteria</taxon>
        <taxon>Bacillati</taxon>
        <taxon>Bacillota</taxon>
        <taxon>Bacilli</taxon>
        <taxon>Bacillales</taxon>
        <taxon>Paenibacillaceae</taxon>
        <taxon>Cohnella</taxon>
    </lineage>
</organism>
<feature type="transmembrane region" description="Helical" evidence="1">
    <location>
        <begin position="123"/>
        <end position="143"/>
    </location>
</feature>
<sequence>MDYVRDYAMYASVFGLFSMAWFGWAQENPRSSWRIYLGIGASLGLLVCLIGVYLSVTHWDGASALNDSDSFRAYLIAFYAEFAIGAIGSYFWIRRKRHDFVAPWIAFIVGIHFIALKDVFQDSGLYVLSGLLIAASLFSPFIARRMQVASSAITGIAAGSSLFLFAILGLIRFSQAV</sequence>
<dbReference type="AlphaFoldDB" id="A0A4V3WEL9"/>
<protein>
    <submittedName>
        <fullName evidence="2">Uncharacterized protein</fullName>
    </submittedName>
</protein>
<evidence type="ECO:0000313" key="2">
    <source>
        <dbReference type="EMBL" id="THF76869.1"/>
    </source>
</evidence>
<reference evidence="2 3" key="1">
    <citation type="submission" date="2019-04" db="EMBL/GenBank/DDBJ databases">
        <title>Cohnella sp. nov. isolated from preserved vegetables.</title>
        <authorList>
            <person name="Lin S.-Y."/>
            <person name="Hung M.-H."/>
            <person name="Young C.-C."/>
        </authorList>
    </citation>
    <scope>NUCLEOTIDE SEQUENCE [LARGE SCALE GENOMIC DNA]</scope>
    <source>
        <strain evidence="2 3">CC-MHH1044</strain>
    </source>
</reference>
<feature type="transmembrane region" description="Helical" evidence="1">
    <location>
        <begin position="7"/>
        <end position="24"/>
    </location>
</feature>
<feature type="transmembrane region" description="Helical" evidence="1">
    <location>
        <begin position="155"/>
        <end position="174"/>
    </location>
</feature>
<evidence type="ECO:0000313" key="3">
    <source>
        <dbReference type="Proteomes" id="UP000310636"/>
    </source>
</evidence>
<keyword evidence="3" id="KW-1185">Reference proteome</keyword>
<name>A0A4V3WEL9_9BACL</name>
<keyword evidence="1" id="KW-0472">Membrane</keyword>
<proteinExistence type="predicted"/>
<keyword evidence="1" id="KW-0812">Transmembrane</keyword>
<dbReference type="Proteomes" id="UP000310636">
    <property type="component" value="Unassembled WGS sequence"/>
</dbReference>
<comment type="caution">
    <text evidence="2">The sequence shown here is derived from an EMBL/GenBank/DDBJ whole genome shotgun (WGS) entry which is preliminary data.</text>
</comment>
<gene>
    <name evidence="2" type="ORF">E6C55_17545</name>
</gene>
<feature type="transmembrane region" description="Helical" evidence="1">
    <location>
        <begin position="100"/>
        <end position="117"/>
    </location>
</feature>
<accession>A0A4V3WEL9</accession>
<evidence type="ECO:0000256" key="1">
    <source>
        <dbReference type="SAM" id="Phobius"/>
    </source>
</evidence>
<feature type="transmembrane region" description="Helical" evidence="1">
    <location>
        <begin position="74"/>
        <end position="93"/>
    </location>
</feature>
<feature type="transmembrane region" description="Helical" evidence="1">
    <location>
        <begin position="36"/>
        <end position="54"/>
    </location>
</feature>
<keyword evidence="1" id="KW-1133">Transmembrane helix</keyword>